<dbReference type="STRING" id="1408157.A0A1J7ISY7"/>
<feature type="compositionally biased region" description="Basic and acidic residues" evidence="1">
    <location>
        <begin position="345"/>
        <end position="368"/>
    </location>
</feature>
<dbReference type="AlphaFoldDB" id="A0A1J7ISY7"/>
<protein>
    <submittedName>
        <fullName evidence="2">Uncharacterized protein</fullName>
    </submittedName>
</protein>
<sequence>MVQQTVLDVLLEPNPWLDASSVAAVVVESLFRQQLSIPWKKPPIIDQGTAYDHEIRDEKTLDIFLSKFLVPVVNGALAHVSDVLKLKEVFYLAPGSWGLTNGPPDWGLVSRHRMSEDRYYNLLPGDTKLHAKWRPNMAQSANVKEHYQWTLPVSQVGTYAAESEVRYSFIISDGHFVALRYSTETSGQGTAAGRPRRDLFDPSHQRVASDGTDISSIMGAMSIDSFGAQSYSDNNAANWEFLPPEYAVASWRAKGRGNWTVKLALFCLCCLAAGDDVRIGRSYPPLDSWRQEGPRRFVHNTTGVEVKKLPKDANLVDEESLDQDQSAGGYASGAEEGGNDENEEMEHRQHQREHSEGLEGSLEGKGRDEEYLPEEQQLEHQLQFDTSQWSQPEIYRDELEERNEILQGGDSGVSPSTQKKRIYVNVVRKNHQYLFADRKGQQTSSEKSDWTRVLGGWEYQGKKHAYFTAKLP</sequence>
<dbReference type="OrthoDB" id="4367324at2759"/>
<evidence type="ECO:0000256" key="1">
    <source>
        <dbReference type="SAM" id="MobiDB-lite"/>
    </source>
</evidence>
<evidence type="ECO:0000313" key="3">
    <source>
        <dbReference type="Proteomes" id="UP000182658"/>
    </source>
</evidence>
<proteinExistence type="predicted"/>
<feature type="region of interest" description="Disordered" evidence="1">
    <location>
        <begin position="309"/>
        <end position="368"/>
    </location>
</feature>
<gene>
    <name evidence="2" type="ORF">CONLIGDRAFT_700375</name>
</gene>
<accession>A0A1J7ISY7</accession>
<feature type="compositionally biased region" description="Basic and acidic residues" evidence="1">
    <location>
        <begin position="195"/>
        <end position="204"/>
    </location>
</feature>
<name>A0A1J7ISY7_9PEZI</name>
<dbReference type="InParanoid" id="A0A1J7ISY7"/>
<evidence type="ECO:0000313" key="2">
    <source>
        <dbReference type="EMBL" id="OIW30775.1"/>
    </source>
</evidence>
<dbReference type="Proteomes" id="UP000182658">
    <property type="component" value="Unassembled WGS sequence"/>
</dbReference>
<keyword evidence="3" id="KW-1185">Reference proteome</keyword>
<reference evidence="2 3" key="1">
    <citation type="submission" date="2016-10" db="EMBL/GenBank/DDBJ databases">
        <title>Draft genome sequence of Coniochaeta ligniaria NRRL30616, a lignocellulolytic fungus for bioabatement of inhibitors in plant biomass hydrolysates.</title>
        <authorList>
            <consortium name="DOE Joint Genome Institute"/>
            <person name="Jimenez D.J."/>
            <person name="Hector R.E."/>
            <person name="Riley R."/>
            <person name="Sun H."/>
            <person name="Grigoriev I.V."/>
            <person name="Van Elsas J.D."/>
            <person name="Nichols N.N."/>
        </authorList>
    </citation>
    <scope>NUCLEOTIDE SEQUENCE [LARGE SCALE GENOMIC DNA]</scope>
    <source>
        <strain evidence="2 3">NRRL 30616</strain>
    </source>
</reference>
<organism evidence="2 3">
    <name type="scientific">Coniochaeta ligniaria NRRL 30616</name>
    <dbReference type="NCBI Taxonomy" id="1408157"/>
    <lineage>
        <taxon>Eukaryota</taxon>
        <taxon>Fungi</taxon>
        <taxon>Dikarya</taxon>
        <taxon>Ascomycota</taxon>
        <taxon>Pezizomycotina</taxon>
        <taxon>Sordariomycetes</taxon>
        <taxon>Sordariomycetidae</taxon>
        <taxon>Coniochaetales</taxon>
        <taxon>Coniochaetaceae</taxon>
        <taxon>Coniochaeta</taxon>
    </lineage>
</organism>
<dbReference type="EMBL" id="KV875096">
    <property type="protein sequence ID" value="OIW30775.1"/>
    <property type="molecule type" value="Genomic_DNA"/>
</dbReference>
<feature type="region of interest" description="Disordered" evidence="1">
    <location>
        <begin position="187"/>
        <end position="206"/>
    </location>
</feature>